<dbReference type="GO" id="GO:0045211">
    <property type="term" value="C:postsynaptic membrane"/>
    <property type="evidence" value="ECO:0007669"/>
    <property type="project" value="UniProtKB-SubCell"/>
</dbReference>
<feature type="site" description="Interaction with the cone snail toxin Con-ikot-ikot" evidence="17">
    <location>
        <position position="763"/>
    </location>
</feature>
<evidence type="ECO:0000259" key="21">
    <source>
        <dbReference type="SMART" id="SM00079"/>
    </source>
</evidence>
<dbReference type="FunFam" id="1.10.287.70:FF:000105">
    <property type="entry name" value="Eye-enriched kainate receptor, isoform A"/>
    <property type="match status" value="1"/>
</dbReference>
<dbReference type="PANTHER" id="PTHR18966">
    <property type="entry name" value="IONOTROPIC GLUTAMATE RECEPTOR"/>
    <property type="match status" value="1"/>
</dbReference>
<dbReference type="Proteomes" id="UP001516400">
    <property type="component" value="Unassembled WGS sequence"/>
</dbReference>
<evidence type="ECO:0000256" key="7">
    <source>
        <dbReference type="ARBA" id="ARBA00023018"/>
    </source>
</evidence>
<dbReference type="SUPFAM" id="SSF53822">
    <property type="entry name" value="Periplasmic binding protein-like I"/>
    <property type="match status" value="1"/>
</dbReference>
<dbReference type="Gene3D" id="3.40.190.10">
    <property type="entry name" value="Periplasmic binding protein-like II"/>
    <property type="match status" value="2"/>
</dbReference>
<keyword evidence="3" id="KW-0813">Transport</keyword>
<dbReference type="InterPro" id="IPR001508">
    <property type="entry name" value="Iono_Glu_rcpt_met"/>
</dbReference>
<keyword evidence="11" id="KW-0325">Glycoprotein</keyword>
<keyword evidence="4" id="KW-1003">Cell membrane</keyword>
<evidence type="ECO:0000256" key="2">
    <source>
        <dbReference type="ARBA" id="ARBA00008685"/>
    </source>
</evidence>
<feature type="binding site" evidence="16">
    <location>
        <position position="670"/>
    </location>
    <ligand>
        <name>L-glutamate</name>
        <dbReference type="ChEBI" id="CHEBI:29985"/>
    </ligand>
</feature>
<dbReference type="SUPFAM" id="SSF53850">
    <property type="entry name" value="Periplasmic binding protein-like II"/>
    <property type="match status" value="1"/>
</dbReference>
<organism evidence="23 24">
    <name type="scientific">Cryptolaemus montrouzieri</name>
    <dbReference type="NCBI Taxonomy" id="559131"/>
    <lineage>
        <taxon>Eukaryota</taxon>
        <taxon>Metazoa</taxon>
        <taxon>Ecdysozoa</taxon>
        <taxon>Arthropoda</taxon>
        <taxon>Hexapoda</taxon>
        <taxon>Insecta</taxon>
        <taxon>Pterygota</taxon>
        <taxon>Neoptera</taxon>
        <taxon>Endopterygota</taxon>
        <taxon>Coleoptera</taxon>
        <taxon>Polyphaga</taxon>
        <taxon>Cucujiformia</taxon>
        <taxon>Coccinelloidea</taxon>
        <taxon>Coccinellidae</taxon>
        <taxon>Scymninae</taxon>
        <taxon>Scymnini</taxon>
        <taxon>Cryptolaemus</taxon>
    </lineage>
</organism>
<feature type="domain" description="Ionotropic glutamate receptor L-glutamate and glycine-binding" evidence="22">
    <location>
        <begin position="420"/>
        <end position="484"/>
    </location>
</feature>
<comment type="similarity">
    <text evidence="2">Belongs to the glutamate-gated ion channel (TC 1.A.10.1) family.</text>
</comment>
<evidence type="ECO:0000256" key="1">
    <source>
        <dbReference type="ARBA" id="ARBA00004651"/>
    </source>
</evidence>
<keyword evidence="7" id="KW-0770">Synapse</keyword>
<evidence type="ECO:0000256" key="5">
    <source>
        <dbReference type="ARBA" id="ARBA00022692"/>
    </source>
</evidence>
<dbReference type="InterPro" id="IPR019594">
    <property type="entry name" value="Glu/Gly-bd"/>
</dbReference>
<feature type="binding site" evidence="16">
    <location>
        <position position="717"/>
    </location>
    <ligand>
        <name>L-glutamate</name>
        <dbReference type="ChEBI" id="CHEBI:29985"/>
    </ligand>
</feature>
<feature type="site" description="Interaction with the cone snail toxin Con-ikot-ikot" evidence="17">
    <location>
        <position position="675"/>
    </location>
</feature>
<dbReference type="FunFam" id="3.40.190.10:FF:000178">
    <property type="entry name" value="Glutamate receptor subunit"/>
    <property type="match status" value="1"/>
</dbReference>
<evidence type="ECO:0000256" key="4">
    <source>
        <dbReference type="ARBA" id="ARBA00022475"/>
    </source>
</evidence>
<evidence type="ECO:0000256" key="20">
    <source>
        <dbReference type="SAM" id="SignalP"/>
    </source>
</evidence>
<evidence type="ECO:0000256" key="12">
    <source>
        <dbReference type="ARBA" id="ARBA00023257"/>
    </source>
</evidence>
<feature type="transmembrane region" description="Helical" evidence="19">
    <location>
        <begin position="541"/>
        <end position="559"/>
    </location>
</feature>
<feature type="chain" id="PRO_5044872047" evidence="20">
    <location>
        <begin position="18"/>
        <end position="878"/>
    </location>
</feature>
<keyword evidence="8" id="KW-0406">Ion transport</keyword>
<keyword evidence="6 19" id="KW-1133">Transmembrane helix</keyword>
<keyword evidence="10" id="KW-0675">Receptor</keyword>
<dbReference type="CDD" id="cd06382">
    <property type="entry name" value="PBP1_iGluR_Kainate"/>
    <property type="match status" value="1"/>
</dbReference>
<evidence type="ECO:0000313" key="24">
    <source>
        <dbReference type="Proteomes" id="UP001516400"/>
    </source>
</evidence>
<feature type="disulfide bond" evidence="18">
    <location>
        <begin position="729"/>
        <end position="787"/>
    </location>
</feature>
<keyword evidence="9 19" id="KW-0472">Membrane</keyword>
<evidence type="ECO:0000256" key="18">
    <source>
        <dbReference type="PIRSR" id="PIRSR601508-3"/>
    </source>
</evidence>
<evidence type="ECO:0000256" key="10">
    <source>
        <dbReference type="ARBA" id="ARBA00023170"/>
    </source>
</evidence>
<reference evidence="23 24" key="1">
    <citation type="journal article" date="2021" name="BMC Biol.">
        <title>Horizontally acquired antibacterial genes associated with adaptive radiation of ladybird beetles.</title>
        <authorList>
            <person name="Li H.S."/>
            <person name="Tang X.F."/>
            <person name="Huang Y.H."/>
            <person name="Xu Z.Y."/>
            <person name="Chen M.L."/>
            <person name="Du X.Y."/>
            <person name="Qiu B.Y."/>
            <person name="Chen P.T."/>
            <person name="Zhang W."/>
            <person name="Slipinski A."/>
            <person name="Escalona H.E."/>
            <person name="Waterhouse R.M."/>
            <person name="Zwick A."/>
            <person name="Pang H."/>
        </authorList>
    </citation>
    <scope>NUCLEOTIDE SEQUENCE [LARGE SCALE GENOMIC DNA]</scope>
    <source>
        <strain evidence="23">SYSU2018</strain>
    </source>
</reference>
<feature type="site" description="Crucial to convey clamshell closure to channel opening" evidence="17">
    <location>
        <position position="648"/>
    </location>
</feature>
<dbReference type="PRINTS" id="PR00177">
    <property type="entry name" value="NMDARECEPTOR"/>
</dbReference>
<keyword evidence="24" id="KW-1185">Reference proteome</keyword>
<protein>
    <submittedName>
        <fullName evidence="23">Uncharacterized protein</fullName>
    </submittedName>
</protein>
<feature type="transmembrane region" description="Helical" evidence="19">
    <location>
        <begin position="617"/>
        <end position="637"/>
    </location>
</feature>
<evidence type="ECO:0000256" key="16">
    <source>
        <dbReference type="PIRSR" id="PIRSR601508-1"/>
    </source>
</evidence>
<dbReference type="InterPro" id="IPR015683">
    <property type="entry name" value="Ionotropic_Glu_rcpt"/>
</dbReference>
<comment type="subcellular location">
    <subcellularLocation>
        <location evidence="1">Cell membrane</location>
        <topology evidence="1">Multi-pass membrane protein</topology>
    </subcellularLocation>
    <subcellularLocation>
        <location evidence="15">Postsynaptic cell membrane</location>
    </subcellularLocation>
</comment>
<dbReference type="Gene3D" id="1.10.287.70">
    <property type="match status" value="1"/>
</dbReference>
<keyword evidence="5 19" id="KW-0812">Transmembrane</keyword>
<evidence type="ECO:0000256" key="19">
    <source>
        <dbReference type="SAM" id="Phobius"/>
    </source>
</evidence>
<feature type="binding site" evidence="16">
    <location>
        <position position="495"/>
    </location>
    <ligand>
        <name>L-glutamate</name>
        <dbReference type="ChEBI" id="CHEBI:29985"/>
    </ligand>
</feature>
<accession>A0ABD2NNG0</accession>
<keyword evidence="13" id="KW-1071">Ligand-gated ion channel</keyword>
<evidence type="ECO:0000256" key="8">
    <source>
        <dbReference type="ARBA" id="ARBA00023065"/>
    </source>
</evidence>
<dbReference type="GO" id="GO:0034220">
    <property type="term" value="P:monoatomic ion transmembrane transport"/>
    <property type="evidence" value="ECO:0007669"/>
    <property type="project" value="UniProtKB-KW"/>
</dbReference>
<dbReference type="SMART" id="SM00918">
    <property type="entry name" value="Lig_chan-Glu_bd"/>
    <property type="match status" value="1"/>
</dbReference>
<evidence type="ECO:0000256" key="9">
    <source>
        <dbReference type="ARBA" id="ARBA00023136"/>
    </source>
</evidence>
<proteinExistence type="inferred from homology"/>
<evidence type="ECO:0000256" key="15">
    <source>
        <dbReference type="ARBA" id="ARBA00034100"/>
    </source>
</evidence>
<evidence type="ECO:0000259" key="22">
    <source>
        <dbReference type="SMART" id="SM00918"/>
    </source>
</evidence>
<dbReference type="InterPro" id="IPR001828">
    <property type="entry name" value="ANF_lig-bd_rcpt"/>
</dbReference>
<evidence type="ECO:0000256" key="13">
    <source>
        <dbReference type="ARBA" id="ARBA00023286"/>
    </source>
</evidence>
<feature type="domain" description="Ionotropic glutamate receptor C-terminal" evidence="21">
    <location>
        <begin position="412"/>
        <end position="780"/>
    </location>
</feature>
<dbReference type="Pfam" id="PF00060">
    <property type="entry name" value="Lig_chan"/>
    <property type="match status" value="1"/>
</dbReference>
<feature type="binding site" evidence="16">
    <location>
        <position position="500"/>
    </location>
    <ligand>
        <name>L-glutamate</name>
        <dbReference type="ChEBI" id="CHEBI:29985"/>
    </ligand>
</feature>
<evidence type="ECO:0000256" key="3">
    <source>
        <dbReference type="ARBA" id="ARBA00022448"/>
    </source>
</evidence>
<dbReference type="Gene3D" id="3.40.50.2300">
    <property type="match status" value="2"/>
</dbReference>
<keyword evidence="18" id="KW-1015">Disulfide bond</keyword>
<evidence type="ECO:0000313" key="23">
    <source>
        <dbReference type="EMBL" id="KAL3280164.1"/>
    </source>
</evidence>
<evidence type="ECO:0000256" key="11">
    <source>
        <dbReference type="ARBA" id="ARBA00023180"/>
    </source>
</evidence>
<keyword evidence="12" id="KW-0628">Postsynaptic cell membrane</keyword>
<dbReference type="EMBL" id="JABFTP020000124">
    <property type="protein sequence ID" value="KAL3280164.1"/>
    <property type="molecule type" value="Genomic_DNA"/>
</dbReference>
<evidence type="ECO:0000256" key="6">
    <source>
        <dbReference type="ARBA" id="ARBA00022989"/>
    </source>
</evidence>
<dbReference type="SMART" id="SM00079">
    <property type="entry name" value="PBPe"/>
    <property type="match status" value="1"/>
</dbReference>
<dbReference type="InterPro" id="IPR028082">
    <property type="entry name" value="Peripla_BP_I"/>
</dbReference>
<dbReference type="AlphaFoldDB" id="A0ABD2NNG0"/>
<evidence type="ECO:0000256" key="17">
    <source>
        <dbReference type="PIRSR" id="PIRSR601508-2"/>
    </source>
</evidence>
<feature type="signal peptide" evidence="20">
    <location>
        <begin position="1"/>
        <end position="17"/>
    </location>
</feature>
<comment type="caution">
    <text evidence="23">The sequence shown here is derived from an EMBL/GenBank/DDBJ whole genome shotgun (WGS) entry which is preliminary data.</text>
</comment>
<keyword evidence="20" id="KW-0732">Signal</keyword>
<name>A0ABD2NNG0_9CUCU</name>
<sequence>MKYLVFFIYLCLEKCIGDIIVGALFDKHRGKIDTHSIAALKYAVESINNETAENEPKLVYKIMNIEENNPFQAMKKTCELLEEGVIAIFGPQNLKNFEAIQSVCDAKEIPVIQTRWNAKSRRGSTVINNYPHPDVLSKAYLDFIKVWNWKRFIVLYDNDESLLRLKEILKLTLDRSYTIIIRRLDQYNTGIYRTILREIADSDLTNIFIDTRIDLLQELLQQSQQMGLMNKRYNYFINNLDTHILDFWNLKYSQTNITSIRIINNVRNSKEATEALCVKVEEDELYSECYLRTAYSLIIDGVMMIQKTIKDMKDVPNFGTKKLSCSSTDSWEYGLSFMNLMRTKSFEGMTGFNKFDNAGYRSAFLMEVVELQETGMIKVGTWTAGGGYNLARMGINTSTTDQGESLANMNFTVQITLTKPFGFLTESPNILVGNERYEGFAIDLIKALAEMEHFNYTFVLREDNDNGSKDSSGRWSGMLGELINKTTDLAITDLTINSQRAEAVDFTSPFMNLGIAILFQKPKEAEPNFFSFADPFAFDTWAGLFVTFLVVSFSMYFLGRLSPSEWTNPYPCIQEPEYLINQFTLANSFWFSTGCLMQQGSEIAPIATATRMIGTMWMFLILILVASYTANLAAFLATENPEKLFTDVTSLVENADSKNIRYGAKKNGATYNFFKHSKNPTYQKIFEHMRSHPEDMVKENSDGVKLAMETQYALFMENTGIDYEIQRHCNLVMYGDLLDNKGYGIAMRKHSPYRSRLSSAILKLQSTGLMDNLKRKWWQEKRGGGQCVAEDTQAATPLGMKNVEGVFVVTIEGLAIGLSIVLIEKYINISRMSKQSGISFWNMLKHEMKCYVDFENMSKPVLRGAEEENEEEYQEYSK</sequence>
<keyword evidence="14" id="KW-0407">Ion channel</keyword>
<dbReference type="Pfam" id="PF10613">
    <property type="entry name" value="Lig_chan-Glu_bd"/>
    <property type="match status" value="1"/>
</dbReference>
<gene>
    <name evidence="23" type="ORF">HHI36_017664</name>
</gene>
<dbReference type="InterPro" id="IPR001320">
    <property type="entry name" value="Iontro_rcpt_C"/>
</dbReference>
<dbReference type="Pfam" id="PF01094">
    <property type="entry name" value="ANF_receptor"/>
    <property type="match status" value="1"/>
</dbReference>
<evidence type="ECO:0000256" key="14">
    <source>
        <dbReference type="ARBA" id="ARBA00023303"/>
    </source>
</evidence>